<evidence type="ECO:0000259" key="2">
    <source>
        <dbReference type="PROSITE" id="PS50885"/>
    </source>
</evidence>
<dbReference type="PROSITE" id="PS50885">
    <property type="entry name" value="HAMP"/>
    <property type="match status" value="1"/>
</dbReference>
<dbReference type="InterPro" id="IPR043128">
    <property type="entry name" value="Rev_trsase/Diguanyl_cyclase"/>
</dbReference>
<name>A0A1J5S9I6_9ZZZZ</name>
<dbReference type="GO" id="GO:0007165">
    <property type="term" value="P:signal transduction"/>
    <property type="evidence" value="ECO:0007669"/>
    <property type="project" value="InterPro"/>
</dbReference>
<comment type="caution">
    <text evidence="4">The sequence shown here is derived from an EMBL/GenBank/DDBJ whole genome shotgun (WGS) entry which is preliminary data.</text>
</comment>
<keyword evidence="1" id="KW-1133">Transmembrane helix</keyword>
<dbReference type="EMBL" id="MLJW01000141">
    <property type="protein sequence ID" value="OIQ96917.1"/>
    <property type="molecule type" value="Genomic_DNA"/>
</dbReference>
<evidence type="ECO:0000313" key="4">
    <source>
        <dbReference type="EMBL" id="OIQ96917.1"/>
    </source>
</evidence>
<feature type="domain" description="GGDEF" evidence="3">
    <location>
        <begin position="399"/>
        <end position="533"/>
    </location>
</feature>
<dbReference type="Gene3D" id="3.30.70.270">
    <property type="match status" value="1"/>
</dbReference>
<evidence type="ECO:0000259" key="3">
    <source>
        <dbReference type="PROSITE" id="PS50887"/>
    </source>
</evidence>
<gene>
    <name evidence="4" type="primary">gmr_116</name>
    <name evidence="4" type="ORF">GALL_211140</name>
</gene>
<keyword evidence="1" id="KW-0472">Membrane</keyword>
<dbReference type="GO" id="GO:0016020">
    <property type="term" value="C:membrane"/>
    <property type="evidence" value="ECO:0007669"/>
    <property type="project" value="InterPro"/>
</dbReference>
<dbReference type="InterPro" id="IPR052163">
    <property type="entry name" value="DGC-Regulatory_Protein"/>
</dbReference>
<feature type="domain" description="HAMP" evidence="2">
    <location>
        <begin position="310"/>
        <end position="363"/>
    </location>
</feature>
<dbReference type="SMART" id="SM00304">
    <property type="entry name" value="HAMP"/>
    <property type="match status" value="1"/>
</dbReference>
<dbReference type="PANTHER" id="PTHR46663">
    <property type="entry name" value="DIGUANYLATE CYCLASE DGCT-RELATED"/>
    <property type="match status" value="1"/>
</dbReference>
<dbReference type="SMART" id="SM00267">
    <property type="entry name" value="GGDEF"/>
    <property type="match status" value="1"/>
</dbReference>
<dbReference type="FunFam" id="3.30.70.270:FF:000001">
    <property type="entry name" value="Diguanylate cyclase domain protein"/>
    <property type="match status" value="1"/>
</dbReference>
<dbReference type="Pfam" id="PF00990">
    <property type="entry name" value="GGDEF"/>
    <property type="match status" value="1"/>
</dbReference>
<dbReference type="PROSITE" id="PS50887">
    <property type="entry name" value="GGDEF"/>
    <property type="match status" value="1"/>
</dbReference>
<dbReference type="CDD" id="cd06225">
    <property type="entry name" value="HAMP"/>
    <property type="match status" value="1"/>
</dbReference>
<feature type="transmembrane region" description="Helical" evidence="1">
    <location>
        <begin position="295"/>
        <end position="313"/>
    </location>
</feature>
<dbReference type="Gene3D" id="6.10.340.10">
    <property type="match status" value="1"/>
</dbReference>
<accession>A0A1J5S9I6</accession>
<dbReference type="Pfam" id="PF00672">
    <property type="entry name" value="HAMP"/>
    <property type="match status" value="1"/>
</dbReference>
<sequence>MRLRLTLNSLTTRLILLGMTLLITGALSRIVLLTDFLQKDVTELTSSQLSTLANYVAKDIDHDIIERRDFLERVTAKLPLSLLKNPQQLRSWLGERYDINPLFSQGIFVLDLSGKTIIDYPALPERAAMSYADCDYFQQAIQGSFTIGRPVIGRIAKAPVLPMAIPILDTNGKVQAVLVGVSALHSPNFMNTLYTTHVGKTGGIALLSLQDKLFIGASDADVALTPIPKEGIYFQHNLPIKGTGSVGINVRSGVEELAVIAPVLSSGWFVVARIPTLEVYGPSTRLRHFIEHSTLIIMPLFLLVMVFLMRHILRPLMTAAQRADQMTQGEIPFEPLPVARNDEVGHLTVAFNRVLSKLLESRVELQHIAHHDTLTGLPNRQLLADRMSQALARAQRNQGQVAVLFLDLDGFKPINDELGHKAGDTALREVANRLSELVRKEDTLARVGGDEFVILLSDLNENAREVVELVANKCLAAFQQPFVIHGNPCLLGTSIGIAMGASECGTDRLLIAADHAMYKAKDAGRGQFYWSSECPACTTSSNHDANCSTHIIDTKHTKQ</sequence>
<dbReference type="InterPro" id="IPR003660">
    <property type="entry name" value="HAMP_dom"/>
</dbReference>
<dbReference type="Gene3D" id="3.30.450.20">
    <property type="entry name" value="PAS domain"/>
    <property type="match status" value="1"/>
</dbReference>
<dbReference type="SUPFAM" id="SSF158472">
    <property type="entry name" value="HAMP domain-like"/>
    <property type="match status" value="1"/>
</dbReference>
<dbReference type="EC" id="3.1.4.52" evidence="4"/>
<dbReference type="GO" id="GO:0071111">
    <property type="term" value="F:cyclic-guanylate-specific phosphodiesterase activity"/>
    <property type="evidence" value="ECO:0007669"/>
    <property type="project" value="UniProtKB-EC"/>
</dbReference>
<organism evidence="4">
    <name type="scientific">mine drainage metagenome</name>
    <dbReference type="NCBI Taxonomy" id="410659"/>
    <lineage>
        <taxon>unclassified sequences</taxon>
        <taxon>metagenomes</taxon>
        <taxon>ecological metagenomes</taxon>
    </lineage>
</organism>
<dbReference type="CDD" id="cd01949">
    <property type="entry name" value="GGDEF"/>
    <property type="match status" value="1"/>
</dbReference>
<dbReference type="AlphaFoldDB" id="A0A1J5S9I6"/>
<dbReference type="NCBIfam" id="TIGR00254">
    <property type="entry name" value="GGDEF"/>
    <property type="match status" value="1"/>
</dbReference>
<dbReference type="InterPro" id="IPR029787">
    <property type="entry name" value="Nucleotide_cyclase"/>
</dbReference>
<protein>
    <submittedName>
        <fullName evidence="4">Cyclic di-GMP phosphodiesterase Gmr</fullName>
        <ecNumber evidence="4">3.1.4.52</ecNumber>
    </submittedName>
</protein>
<proteinExistence type="predicted"/>
<dbReference type="InterPro" id="IPR000160">
    <property type="entry name" value="GGDEF_dom"/>
</dbReference>
<keyword evidence="1" id="KW-0812">Transmembrane</keyword>
<dbReference type="SUPFAM" id="SSF55073">
    <property type="entry name" value="Nucleotide cyclase"/>
    <property type="match status" value="1"/>
</dbReference>
<reference evidence="4" key="1">
    <citation type="submission" date="2016-10" db="EMBL/GenBank/DDBJ databases">
        <title>Sequence of Gallionella enrichment culture.</title>
        <authorList>
            <person name="Poehlein A."/>
            <person name="Muehling M."/>
            <person name="Daniel R."/>
        </authorList>
    </citation>
    <scope>NUCLEOTIDE SEQUENCE</scope>
</reference>
<dbReference type="CDD" id="cd18774">
    <property type="entry name" value="PDC2_HK_sensor"/>
    <property type="match status" value="1"/>
</dbReference>
<dbReference type="CDD" id="cd12914">
    <property type="entry name" value="PDC1_DGC_like"/>
    <property type="match status" value="1"/>
</dbReference>
<keyword evidence="4" id="KW-0378">Hydrolase</keyword>
<evidence type="ECO:0000256" key="1">
    <source>
        <dbReference type="SAM" id="Phobius"/>
    </source>
</evidence>
<dbReference type="PANTHER" id="PTHR46663:SF2">
    <property type="entry name" value="GGDEF DOMAIN-CONTAINING PROTEIN"/>
    <property type="match status" value="1"/>
</dbReference>